<organism evidence="2 3">
    <name type="scientific">Gloeophyllum trabeum (strain ATCC 11539 / FP-39264 / Madison 617)</name>
    <name type="common">Brown rot fungus</name>
    <dbReference type="NCBI Taxonomy" id="670483"/>
    <lineage>
        <taxon>Eukaryota</taxon>
        <taxon>Fungi</taxon>
        <taxon>Dikarya</taxon>
        <taxon>Basidiomycota</taxon>
        <taxon>Agaricomycotina</taxon>
        <taxon>Agaricomycetes</taxon>
        <taxon>Gloeophyllales</taxon>
        <taxon>Gloeophyllaceae</taxon>
        <taxon>Gloeophyllum</taxon>
    </lineage>
</organism>
<sequence>MNSPTNTRNGNARAIDYSPVVPPEASRVQASVKQIKDEIGKIQKYQDDLEKRQSTEGNVAKALEKFRKDIKQEDEENEKAIEAIKALLEDPEGLRASVTEELKEEIEREMNDIIEAKLAEEVSKSLEQHTSMELQNKLDHIMEQIVLAQRELHNAESRRANCLLRLDQPRAALTPLFKPNEDQACPSFPKSLSALFALDDAAIQNLCVEYGLPVATAPHARDTNMNEFLRYIGVQYQMEPVPGGPSLPVLLRRYG</sequence>
<reference evidence="2 3" key="1">
    <citation type="journal article" date="2012" name="Science">
        <title>The Paleozoic origin of enzymatic lignin decomposition reconstructed from 31 fungal genomes.</title>
        <authorList>
            <person name="Floudas D."/>
            <person name="Binder M."/>
            <person name="Riley R."/>
            <person name="Barry K."/>
            <person name="Blanchette R.A."/>
            <person name="Henrissat B."/>
            <person name="Martinez A.T."/>
            <person name="Otillar R."/>
            <person name="Spatafora J.W."/>
            <person name="Yadav J.S."/>
            <person name="Aerts A."/>
            <person name="Benoit I."/>
            <person name="Boyd A."/>
            <person name="Carlson A."/>
            <person name="Copeland A."/>
            <person name="Coutinho P.M."/>
            <person name="de Vries R.P."/>
            <person name="Ferreira P."/>
            <person name="Findley K."/>
            <person name="Foster B."/>
            <person name="Gaskell J."/>
            <person name="Glotzer D."/>
            <person name="Gorecki P."/>
            <person name="Heitman J."/>
            <person name="Hesse C."/>
            <person name="Hori C."/>
            <person name="Igarashi K."/>
            <person name="Jurgens J.A."/>
            <person name="Kallen N."/>
            <person name="Kersten P."/>
            <person name="Kohler A."/>
            <person name="Kuees U."/>
            <person name="Kumar T.K.A."/>
            <person name="Kuo A."/>
            <person name="LaButti K."/>
            <person name="Larrondo L.F."/>
            <person name="Lindquist E."/>
            <person name="Ling A."/>
            <person name="Lombard V."/>
            <person name="Lucas S."/>
            <person name="Lundell T."/>
            <person name="Martin R."/>
            <person name="McLaughlin D.J."/>
            <person name="Morgenstern I."/>
            <person name="Morin E."/>
            <person name="Murat C."/>
            <person name="Nagy L.G."/>
            <person name="Nolan M."/>
            <person name="Ohm R.A."/>
            <person name="Patyshakuliyeva A."/>
            <person name="Rokas A."/>
            <person name="Ruiz-Duenas F.J."/>
            <person name="Sabat G."/>
            <person name="Salamov A."/>
            <person name="Samejima M."/>
            <person name="Schmutz J."/>
            <person name="Slot J.C."/>
            <person name="St John F."/>
            <person name="Stenlid J."/>
            <person name="Sun H."/>
            <person name="Sun S."/>
            <person name="Syed K."/>
            <person name="Tsang A."/>
            <person name="Wiebenga A."/>
            <person name="Young D."/>
            <person name="Pisabarro A."/>
            <person name="Eastwood D.C."/>
            <person name="Martin F."/>
            <person name="Cullen D."/>
            <person name="Grigoriev I.V."/>
            <person name="Hibbett D.S."/>
        </authorList>
    </citation>
    <scope>NUCLEOTIDE SEQUENCE [LARGE SCALE GENOMIC DNA]</scope>
    <source>
        <strain evidence="2 3">ATCC 11539</strain>
    </source>
</reference>
<proteinExistence type="predicted"/>
<dbReference type="EMBL" id="KB469302">
    <property type="protein sequence ID" value="EPQ55204.1"/>
    <property type="molecule type" value="Genomic_DNA"/>
</dbReference>
<evidence type="ECO:0000313" key="2">
    <source>
        <dbReference type="EMBL" id="EPQ55204.1"/>
    </source>
</evidence>
<dbReference type="AlphaFoldDB" id="S7RQM3"/>
<dbReference type="RefSeq" id="XP_007866361.1">
    <property type="nucleotide sequence ID" value="XM_007868170.1"/>
</dbReference>
<dbReference type="OMA" id="SKDYPRT"/>
<dbReference type="OrthoDB" id="3235759at2759"/>
<protein>
    <submittedName>
        <fullName evidence="2">Uncharacterized protein</fullName>
    </submittedName>
</protein>
<gene>
    <name evidence="2" type="ORF">GLOTRDRAFT_138830</name>
</gene>
<dbReference type="KEGG" id="gtr:GLOTRDRAFT_138830"/>
<dbReference type="GeneID" id="19304087"/>
<accession>S7RQM3</accession>
<keyword evidence="3" id="KW-1185">Reference proteome</keyword>
<keyword evidence="1" id="KW-0175">Coiled coil</keyword>
<dbReference type="HOGENOM" id="CLU_1090094_0_0_1"/>
<feature type="coiled-coil region" evidence="1">
    <location>
        <begin position="63"/>
        <end position="158"/>
    </location>
</feature>
<dbReference type="eggNOG" id="ENOG502RC8K">
    <property type="taxonomic scope" value="Eukaryota"/>
</dbReference>
<evidence type="ECO:0000313" key="3">
    <source>
        <dbReference type="Proteomes" id="UP000030669"/>
    </source>
</evidence>
<dbReference type="Proteomes" id="UP000030669">
    <property type="component" value="Unassembled WGS sequence"/>
</dbReference>
<evidence type="ECO:0000256" key="1">
    <source>
        <dbReference type="SAM" id="Coils"/>
    </source>
</evidence>
<name>S7RQM3_GLOTA</name>